<accession>A0A9Q4C497</accession>
<reference evidence="2" key="1">
    <citation type="submission" date="2022-09" db="EMBL/GenBank/DDBJ databases">
        <title>Haloadaptaus new haloarchaeum isolated from saline soil.</title>
        <authorList>
            <person name="Duran-Viseras A."/>
            <person name="Sanchez-Porro C."/>
            <person name="Ventosa A."/>
        </authorList>
    </citation>
    <scope>NUCLEOTIDE SEQUENCE</scope>
    <source>
        <strain evidence="2">F3-133</strain>
    </source>
</reference>
<dbReference type="EMBL" id="RKLV01000006">
    <property type="protein sequence ID" value="MCX2819183.1"/>
    <property type="molecule type" value="Genomic_DNA"/>
</dbReference>
<evidence type="ECO:0000313" key="3">
    <source>
        <dbReference type="Proteomes" id="UP001149411"/>
    </source>
</evidence>
<keyword evidence="3" id="KW-1185">Reference proteome</keyword>
<feature type="domain" description="Methanogenesis regulatory protein FilR1 middle" evidence="1">
    <location>
        <begin position="171"/>
        <end position="295"/>
    </location>
</feature>
<protein>
    <recommendedName>
        <fullName evidence="1">Methanogenesis regulatory protein FilR1 middle domain-containing protein</fullName>
    </recommendedName>
</protein>
<dbReference type="RefSeq" id="WP_266087242.1">
    <property type="nucleotide sequence ID" value="NZ_RKLV01000006.1"/>
</dbReference>
<organism evidence="2 3">
    <name type="scientific">Halorutilus salinus</name>
    <dbReference type="NCBI Taxonomy" id="2487751"/>
    <lineage>
        <taxon>Archaea</taxon>
        <taxon>Methanobacteriati</taxon>
        <taxon>Methanobacteriota</taxon>
        <taxon>Stenosarchaea group</taxon>
        <taxon>Halobacteria</taxon>
        <taxon>Halorutilales</taxon>
        <taxon>Halorutilaceae</taxon>
        <taxon>Halorutilus</taxon>
    </lineage>
</organism>
<name>A0A9Q4C497_9EURY</name>
<comment type="caution">
    <text evidence="2">The sequence shown here is derived from an EMBL/GenBank/DDBJ whole genome shotgun (WGS) entry which is preliminary data.</text>
</comment>
<dbReference type="InterPro" id="IPR013561">
    <property type="entry name" value="FilR1_middle_dom"/>
</dbReference>
<evidence type="ECO:0000259" key="1">
    <source>
        <dbReference type="Pfam" id="PF08350"/>
    </source>
</evidence>
<dbReference type="AlphaFoldDB" id="A0A9Q4C497"/>
<proteinExistence type="predicted"/>
<gene>
    <name evidence="2" type="ORF">EGH25_07435</name>
</gene>
<dbReference type="Pfam" id="PF08350">
    <property type="entry name" value="FilR1_middle"/>
    <property type="match status" value="1"/>
</dbReference>
<dbReference type="Proteomes" id="UP001149411">
    <property type="component" value="Unassembled WGS sequence"/>
</dbReference>
<evidence type="ECO:0000313" key="2">
    <source>
        <dbReference type="EMBL" id="MCX2819183.1"/>
    </source>
</evidence>
<sequence>MSEESAPHLGVHEVLEEGYDALSHLGGPQTPIRLAVLAELQANGSLSKRELRDIFVDGNGEWDLEVSKPTLYRQFDESGGAEETVVGRGWVSDISETEAAESRYALTPKGRLVYDEVSSLFGTFALVDGVSSEIDPFLEVVTKSDVEMSREVLRGLTDAEVYGATPTNLYGVFSEFDSFVGEGDFVRGVSWVSSELFVDQYHRYVVEQDKDSELVLTEDVLDSLVENHTEGWREILETDSMEVFECDVYPFGFTVVEHGVAWGYFEPDKGAHEYELISESDAVQEWAEEVFEGFKRSGRRVTDEQLERMRD</sequence>